<feature type="non-terminal residue" evidence="2">
    <location>
        <position position="328"/>
    </location>
</feature>
<dbReference type="EMBL" id="KZ678128">
    <property type="protein sequence ID" value="PSN75494.1"/>
    <property type="molecule type" value="Genomic_DNA"/>
</dbReference>
<gene>
    <name evidence="2" type="ORF">BS50DRAFT_449101</name>
</gene>
<evidence type="ECO:0000313" key="2">
    <source>
        <dbReference type="EMBL" id="PSN75494.1"/>
    </source>
</evidence>
<feature type="non-terminal residue" evidence="2">
    <location>
        <position position="1"/>
    </location>
</feature>
<evidence type="ECO:0000259" key="1">
    <source>
        <dbReference type="Pfam" id="PF06985"/>
    </source>
</evidence>
<dbReference type="Pfam" id="PF06985">
    <property type="entry name" value="HET"/>
    <property type="match status" value="1"/>
</dbReference>
<dbReference type="PANTHER" id="PTHR33112:SF10">
    <property type="entry name" value="TOL"/>
    <property type="match status" value="1"/>
</dbReference>
<proteinExistence type="predicted"/>
<dbReference type="AlphaFoldDB" id="A0A2T2PCY5"/>
<accession>A0A2T2PCY5</accession>
<name>A0A2T2PCY5_CORCC</name>
<evidence type="ECO:0000313" key="3">
    <source>
        <dbReference type="Proteomes" id="UP000240883"/>
    </source>
</evidence>
<sequence length="328" mass="37259">PPRLLNVTGDQVRLVTPLSVDTAVALTTYATLSHCWGKNPNFLTLKDENLDEFHRAIPSILIPQTFQDAITICRNIGIPYLWIDSLCILQSGKGSNEDWLSHLNEMRHIYKNGVINIAASHGSNPNAGIFRDRDPTLLKPLIFQDPDNGIESKDHHMVHKFFRHTEFSNSPLGSRGWVFQERLLSPRIVHFTKEQVFWECSEIRCGSEGFPHGLEMERPPSFSLPSAQDLSEPQEVDWAMNELIKGYTSRNLSHPDSDKFPAFAGVAEHFASHIHDEYVAGFFRNQLPEALLWHINNFNDSISKNRINPSPGYRSPSWSWAKMDCAVS</sequence>
<organism evidence="2 3">
    <name type="scientific">Corynespora cassiicola Philippines</name>
    <dbReference type="NCBI Taxonomy" id="1448308"/>
    <lineage>
        <taxon>Eukaryota</taxon>
        <taxon>Fungi</taxon>
        <taxon>Dikarya</taxon>
        <taxon>Ascomycota</taxon>
        <taxon>Pezizomycotina</taxon>
        <taxon>Dothideomycetes</taxon>
        <taxon>Pleosporomycetidae</taxon>
        <taxon>Pleosporales</taxon>
        <taxon>Corynesporascaceae</taxon>
        <taxon>Corynespora</taxon>
    </lineage>
</organism>
<feature type="domain" description="Heterokaryon incompatibility" evidence="1">
    <location>
        <begin position="29"/>
        <end position="181"/>
    </location>
</feature>
<keyword evidence="3" id="KW-1185">Reference proteome</keyword>
<protein>
    <submittedName>
        <fullName evidence="2">HET-domain-containing protein</fullName>
    </submittedName>
</protein>
<dbReference type="OrthoDB" id="2958217at2759"/>
<dbReference type="InterPro" id="IPR010730">
    <property type="entry name" value="HET"/>
</dbReference>
<dbReference type="PANTHER" id="PTHR33112">
    <property type="entry name" value="DOMAIN PROTEIN, PUTATIVE-RELATED"/>
    <property type="match status" value="1"/>
</dbReference>
<reference evidence="2 3" key="1">
    <citation type="journal article" date="2018" name="Front. Microbiol.">
        <title>Genome-Wide Analysis of Corynespora cassiicola Leaf Fall Disease Putative Effectors.</title>
        <authorList>
            <person name="Lopez D."/>
            <person name="Ribeiro S."/>
            <person name="Label P."/>
            <person name="Fumanal B."/>
            <person name="Venisse J.S."/>
            <person name="Kohler A."/>
            <person name="de Oliveira R.R."/>
            <person name="Labutti K."/>
            <person name="Lipzen A."/>
            <person name="Lail K."/>
            <person name="Bauer D."/>
            <person name="Ohm R.A."/>
            <person name="Barry K.W."/>
            <person name="Spatafora J."/>
            <person name="Grigoriev I.V."/>
            <person name="Martin F.M."/>
            <person name="Pujade-Renaud V."/>
        </authorList>
    </citation>
    <scope>NUCLEOTIDE SEQUENCE [LARGE SCALE GENOMIC DNA]</scope>
    <source>
        <strain evidence="2 3">Philippines</strain>
    </source>
</reference>
<dbReference type="Proteomes" id="UP000240883">
    <property type="component" value="Unassembled WGS sequence"/>
</dbReference>
<dbReference type="STRING" id="1448308.A0A2T2PCY5"/>